<dbReference type="Gene3D" id="3.40.50.10490">
    <property type="entry name" value="Glucose-6-phosphate isomerase like protein, domain 1"/>
    <property type="match status" value="2"/>
</dbReference>
<name>A0A382JVI0_9ZZZZ</name>
<feature type="domain" description="SIS" evidence="3">
    <location>
        <begin position="24"/>
        <end position="154"/>
    </location>
</feature>
<dbReference type="InterPro" id="IPR046348">
    <property type="entry name" value="SIS_dom_sf"/>
</dbReference>
<evidence type="ECO:0000313" key="4">
    <source>
        <dbReference type="EMBL" id="SVC15888.1"/>
    </source>
</evidence>
<reference evidence="4" key="1">
    <citation type="submission" date="2018-05" db="EMBL/GenBank/DDBJ databases">
        <authorList>
            <person name="Lanie J.A."/>
            <person name="Ng W.-L."/>
            <person name="Kazmierczak K.M."/>
            <person name="Andrzejewski T.M."/>
            <person name="Davidsen T.M."/>
            <person name="Wayne K.J."/>
            <person name="Tettelin H."/>
            <person name="Glass J.I."/>
            <person name="Rusch D."/>
            <person name="Podicherti R."/>
            <person name="Tsui H.-C.T."/>
            <person name="Winkler M.E."/>
        </authorList>
    </citation>
    <scope>NUCLEOTIDE SEQUENCE</scope>
</reference>
<dbReference type="InterPro" id="IPR035484">
    <property type="entry name" value="SIS_PGI/PMI_1"/>
</dbReference>
<dbReference type="NCBIfam" id="NF006426">
    <property type="entry name" value="PRK08674.1-6"/>
    <property type="match status" value="1"/>
</dbReference>
<dbReference type="Pfam" id="PF10432">
    <property type="entry name" value="bact-PGI_C"/>
    <property type="match status" value="1"/>
</dbReference>
<evidence type="ECO:0000256" key="1">
    <source>
        <dbReference type="ARBA" id="ARBA00010523"/>
    </source>
</evidence>
<dbReference type="InterPro" id="IPR001347">
    <property type="entry name" value="SIS_dom"/>
</dbReference>
<protein>
    <recommendedName>
        <fullName evidence="3">SIS domain-containing protein</fullName>
    </recommendedName>
</protein>
<dbReference type="GO" id="GO:1901135">
    <property type="term" value="P:carbohydrate derivative metabolic process"/>
    <property type="evidence" value="ECO:0007669"/>
    <property type="project" value="InterPro"/>
</dbReference>
<evidence type="ECO:0000259" key="3">
    <source>
        <dbReference type="PROSITE" id="PS51464"/>
    </source>
</evidence>
<dbReference type="GO" id="GO:0004476">
    <property type="term" value="F:mannose-6-phosphate isomerase activity"/>
    <property type="evidence" value="ECO:0007669"/>
    <property type="project" value="InterPro"/>
</dbReference>
<gene>
    <name evidence="4" type="ORF">METZ01_LOCUS268742</name>
</gene>
<dbReference type="EMBL" id="UINC01076586">
    <property type="protein sequence ID" value="SVC15888.1"/>
    <property type="molecule type" value="Genomic_DNA"/>
</dbReference>
<dbReference type="GO" id="GO:0097367">
    <property type="term" value="F:carbohydrate derivative binding"/>
    <property type="evidence" value="ECO:0007669"/>
    <property type="project" value="InterPro"/>
</dbReference>
<keyword evidence="2" id="KW-0413">Isomerase</keyword>
<dbReference type="CDD" id="cd05017">
    <property type="entry name" value="SIS_PGI_PMI_1"/>
    <property type="match status" value="1"/>
</dbReference>
<dbReference type="NCBIfam" id="NF006423">
    <property type="entry name" value="PRK08674.1-2"/>
    <property type="match status" value="1"/>
</dbReference>
<sequence>MFQSIYDFPDHIDHALDIGRKINFQNTYDNIQNIVIAGMGGSAIGGDAVKLLTKNELKVPFVISRNYKLPNWVNENTLVICSSYSGDTEETLDSFDDSLNKGAKIIGISTGGILTKLLIENKLDVVTIPSGLQPRAALALSFVPMLCLLNKLGFISSNSIKDLNSTVSLLKDFRDKYSNQNEQNPTYAIAQRIYKTIPIIYGENEYTGIIALRWKGQLSENSKMLAFCNDLPEMNHNEIVGWENNTALMDNISIIWLKDSEDHPRIMARQSATKDIIGKIAASHEVVSLQGDKQVERLLHLVHFGDWLSYWCAILHKTDPTPVKKIDQLKRILSKIS</sequence>
<comment type="similarity">
    <text evidence="1">Belongs to the PGI/PMI family.</text>
</comment>
<dbReference type="InterPro" id="IPR019490">
    <property type="entry name" value="Glu6P/Mann6P_isomerase_C"/>
</dbReference>
<dbReference type="NCBIfam" id="TIGR02128">
    <property type="entry name" value="G6PI_arch"/>
    <property type="match status" value="1"/>
</dbReference>
<dbReference type="PROSITE" id="PS51464">
    <property type="entry name" value="SIS"/>
    <property type="match status" value="1"/>
</dbReference>
<accession>A0A382JVI0</accession>
<proteinExistence type="inferred from homology"/>
<dbReference type="CDD" id="cd05637">
    <property type="entry name" value="SIS_PGI_PMI_2"/>
    <property type="match status" value="1"/>
</dbReference>
<dbReference type="SUPFAM" id="SSF53697">
    <property type="entry name" value="SIS domain"/>
    <property type="match status" value="1"/>
</dbReference>
<organism evidence="4">
    <name type="scientific">marine metagenome</name>
    <dbReference type="NCBI Taxonomy" id="408172"/>
    <lineage>
        <taxon>unclassified sequences</taxon>
        <taxon>metagenomes</taxon>
        <taxon>ecological metagenomes</taxon>
    </lineage>
</organism>
<evidence type="ECO:0000256" key="2">
    <source>
        <dbReference type="ARBA" id="ARBA00023235"/>
    </source>
</evidence>
<dbReference type="AlphaFoldDB" id="A0A382JVI0"/>
<dbReference type="GO" id="GO:0005975">
    <property type="term" value="P:carbohydrate metabolic process"/>
    <property type="evidence" value="ECO:0007669"/>
    <property type="project" value="InterPro"/>
</dbReference>
<dbReference type="GO" id="GO:0004347">
    <property type="term" value="F:glucose-6-phosphate isomerase activity"/>
    <property type="evidence" value="ECO:0007669"/>
    <property type="project" value="InterPro"/>
</dbReference>